<evidence type="ECO:0000313" key="1">
    <source>
        <dbReference type="EMBL" id="OCF35634.1"/>
    </source>
</evidence>
<gene>
    <name evidence="1" type="ORF">I316_02689</name>
</gene>
<dbReference type="EMBL" id="KI669498">
    <property type="protein sequence ID" value="OCF35634.1"/>
    <property type="molecule type" value="Genomic_DNA"/>
</dbReference>
<name>A0A1B9GX72_9TREE</name>
<accession>A0A1B9GX72</accession>
<organism evidence="1 2">
    <name type="scientific">Kwoniella heveanensis BCC8398</name>
    <dbReference type="NCBI Taxonomy" id="1296120"/>
    <lineage>
        <taxon>Eukaryota</taxon>
        <taxon>Fungi</taxon>
        <taxon>Dikarya</taxon>
        <taxon>Basidiomycota</taxon>
        <taxon>Agaricomycotina</taxon>
        <taxon>Tremellomycetes</taxon>
        <taxon>Tremellales</taxon>
        <taxon>Cryptococcaceae</taxon>
        <taxon>Kwoniella</taxon>
    </lineage>
</organism>
<keyword evidence="2" id="KW-1185">Reference proteome</keyword>
<proteinExistence type="predicted"/>
<reference evidence="2" key="2">
    <citation type="submission" date="2013-12" db="EMBL/GenBank/DDBJ databases">
        <title>Evolution of pathogenesis and genome organization in the Tremellales.</title>
        <authorList>
            <person name="Cuomo C."/>
            <person name="Litvintseva A."/>
            <person name="Heitman J."/>
            <person name="Chen Y."/>
            <person name="Sun S."/>
            <person name="Springer D."/>
            <person name="Dromer F."/>
            <person name="Young S."/>
            <person name="Zeng Q."/>
            <person name="Chapman S."/>
            <person name="Gujja S."/>
            <person name="Saif S."/>
            <person name="Birren B."/>
        </authorList>
    </citation>
    <scope>NUCLEOTIDE SEQUENCE [LARGE SCALE GENOMIC DNA]</scope>
    <source>
        <strain evidence="2">BCC8398</strain>
    </source>
</reference>
<reference evidence="1 2" key="1">
    <citation type="submission" date="2013-07" db="EMBL/GenBank/DDBJ databases">
        <title>The Genome Sequence of Cryptococcus heveanensis BCC8398.</title>
        <authorList>
            <consortium name="The Broad Institute Genome Sequencing Platform"/>
            <person name="Cuomo C."/>
            <person name="Litvintseva A."/>
            <person name="Chen Y."/>
            <person name="Heitman J."/>
            <person name="Sun S."/>
            <person name="Springer D."/>
            <person name="Dromer F."/>
            <person name="Young S.K."/>
            <person name="Zeng Q."/>
            <person name="Gargeya S."/>
            <person name="Fitzgerald M."/>
            <person name="Abouelleil A."/>
            <person name="Alvarado L."/>
            <person name="Berlin A.M."/>
            <person name="Chapman S.B."/>
            <person name="Dewar J."/>
            <person name="Goldberg J."/>
            <person name="Griggs A."/>
            <person name="Gujja S."/>
            <person name="Hansen M."/>
            <person name="Howarth C."/>
            <person name="Imamovic A."/>
            <person name="Larimer J."/>
            <person name="McCowan C."/>
            <person name="Murphy C."/>
            <person name="Pearson M."/>
            <person name="Priest M."/>
            <person name="Roberts A."/>
            <person name="Saif S."/>
            <person name="Shea T."/>
            <person name="Sykes S."/>
            <person name="Wortman J."/>
            <person name="Nusbaum C."/>
            <person name="Birren B."/>
        </authorList>
    </citation>
    <scope>NUCLEOTIDE SEQUENCE [LARGE SCALE GENOMIC DNA]</scope>
    <source>
        <strain evidence="1 2">BCC8398</strain>
    </source>
</reference>
<dbReference type="AlphaFoldDB" id="A0A1B9GX72"/>
<dbReference type="Proteomes" id="UP000092666">
    <property type="component" value="Unassembled WGS sequence"/>
</dbReference>
<protein>
    <submittedName>
        <fullName evidence="1">Uncharacterized protein</fullName>
    </submittedName>
</protein>
<evidence type="ECO:0000313" key="2">
    <source>
        <dbReference type="Proteomes" id="UP000092666"/>
    </source>
</evidence>
<sequence>MNKPGDQNSQQMYQASDGKWYPVASMPQGWQQNQQNQGGAYGGGQGAYYGQQAYGQQPYGQQQPMYPGSQPVYVQQRPGAGVGAGAGAGMGVCAALCGALLCFDLGACLC</sequence>